<reference evidence="3 4" key="1">
    <citation type="submission" date="2015-11" db="EMBL/GenBank/DDBJ databases">
        <title>Genomic analysis of 38 Legionella species identifies large and diverse effector repertoires.</title>
        <authorList>
            <person name="Burstein D."/>
            <person name="Amaro F."/>
            <person name="Zusman T."/>
            <person name="Lifshitz Z."/>
            <person name="Cohen O."/>
            <person name="Gilbert J.A."/>
            <person name="Pupko T."/>
            <person name="Shuman H.A."/>
            <person name="Segal G."/>
        </authorList>
    </citation>
    <scope>NUCLEOTIDE SEQUENCE [LARGE SCALE GENOMIC DNA]</scope>
    <source>
        <strain evidence="3 4">PX-1-G2-E2</strain>
    </source>
</reference>
<dbReference type="Proteomes" id="UP000054908">
    <property type="component" value="Unassembled WGS sequence"/>
</dbReference>
<dbReference type="PROSITE" id="PS50181">
    <property type="entry name" value="FBOX"/>
    <property type="match status" value="1"/>
</dbReference>
<feature type="compositionally biased region" description="Basic and acidic residues" evidence="1">
    <location>
        <begin position="149"/>
        <end position="158"/>
    </location>
</feature>
<dbReference type="InterPro" id="IPR001810">
    <property type="entry name" value="F-box_dom"/>
</dbReference>
<evidence type="ECO:0000259" key="2">
    <source>
        <dbReference type="PROSITE" id="PS50181"/>
    </source>
</evidence>
<evidence type="ECO:0000313" key="4">
    <source>
        <dbReference type="Proteomes" id="UP000054908"/>
    </source>
</evidence>
<feature type="region of interest" description="Disordered" evidence="1">
    <location>
        <begin position="149"/>
        <end position="174"/>
    </location>
</feature>
<accession>A0A0W0VZ14</accession>
<dbReference type="AlphaFoldDB" id="A0A0W0VZ14"/>
<sequence>MFKNLPYEILVQICNRLNITEERSLGFFSPEVKAVTMVEMQRRLFKVLQNPSPNAFCQFLDCITVDEKTGYAILFDSTCKDILINKRPKMLPHWILSVAQAQPNLLQPILEDDDYLESLSFSEINFLLKNHFEKINDPARLTAAMGRKVNEPNDKSEEIDSIEESPVENSLRVR</sequence>
<comment type="caution">
    <text evidence="3">The sequence shown here is derived from an EMBL/GenBank/DDBJ whole genome shotgun (WGS) entry which is preliminary data.</text>
</comment>
<gene>
    <name evidence="3" type="ORF">Lmac_2223</name>
</gene>
<dbReference type="RefSeq" id="WP_058452961.1">
    <property type="nucleotide sequence ID" value="NZ_CAAAIB010000005.1"/>
</dbReference>
<evidence type="ECO:0000256" key="1">
    <source>
        <dbReference type="SAM" id="MobiDB-lite"/>
    </source>
</evidence>
<dbReference type="OrthoDB" id="5637520at2"/>
<keyword evidence="4" id="KW-1185">Reference proteome</keyword>
<name>A0A0W0VZ14_9GAMM</name>
<proteinExistence type="predicted"/>
<organism evidence="3 4">
    <name type="scientific">Legionella maceachernii</name>
    <dbReference type="NCBI Taxonomy" id="466"/>
    <lineage>
        <taxon>Bacteria</taxon>
        <taxon>Pseudomonadati</taxon>
        <taxon>Pseudomonadota</taxon>
        <taxon>Gammaproteobacteria</taxon>
        <taxon>Legionellales</taxon>
        <taxon>Legionellaceae</taxon>
        <taxon>Legionella</taxon>
    </lineage>
</organism>
<evidence type="ECO:0000313" key="3">
    <source>
        <dbReference type="EMBL" id="KTD25245.1"/>
    </source>
</evidence>
<dbReference type="EMBL" id="LNYL01000045">
    <property type="protein sequence ID" value="KTD25245.1"/>
    <property type="molecule type" value="Genomic_DNA"/>
</dbReference>
<dbReference type="PATRIC" id="fig|466.6.peg.2362"/>
<feature type="domain" description="F-box" evidence="2">
    <location>
        <begin position="1"/>
        <end position="48"/>
    </location>
</feature>
<protein>
    <recommendedName>
        <fullName evidence="2">F-box domain-containing protein</fullName>
    </recommendedName>
</protein>